<dbReference type="GeneID" id="64982747"/>
<dbReference type="PANTHER" id="PTHR33797">
    <property type="entry name" value="ORGANIC HYDROPEROXIDE RESISTANCE PROTEIN-LIKE"/>
    <property type="match status" value="1"/>
</dbReference>
<dbReference type="Gene3D" id="3.30.300.20">
    <property type="match status" value="1"/>
</dbReference>
<dbReference type="InterPro" id="IPR019953">
    <property type="entry name" value="OHR"/>
</dbReference>
<gene>
    <name evidence="3" type="ORF">CD158_05380</name>
    <name evidence="2" type="ORF">QYH67_10080</name>
</gene>
<dbReference type="InterPro" id="IPR036102">
    <property type="entry name" value="OsmC/Ohrsf"/>
</dbReference>
<dbReference type="NCBIfam" id="TIGR03561">
    <property type="entry name" value="organ_hyd_perox"/>
    <property type="match status" value="1"/>
</dbReference>
<dbReference type="PANTHER" id="PTHR33797:SF2">
    <property type="entry name" value="ORGANIC HYDROPEROXIDE RESISTANCE PROTEIN-LIKE"/>
    <property type="match status" value="1"/>
</dbReference>
<dbReference type="Gene3D" id="2.20.25.10">
    <property type="match status" value="1"/>
</dbReference>
<dbReference type="AlphaFoldDB" id="A0AAP8PPI1"/>
<protein>
    <submittedName>
        <fullName evidence="3">Organic hydroperoxide resistance protein</fullName>
    </submittedName>
</protein>
<sequence length="143" mass="15493">MAVQYETKAINTGGRNGHVHTDDKAIDTAVIPPAQADSEKGTNPEQLFAAGYASCFNGAFDLILKQHNVRGAEPEVTLTVRLEDDPNPDVESPKLSVDIHAKVKDVVSQEDAEQYLQEAHEFCPYSKATNGNIEANLSVEVEG</sequence>
<organism evidence="3 4">
    <name type="scientific">Staphylococcus auricularis</name>
    <dbReference type="NCBI Taxonomy" id="29379"/>
    <lineage>
        <taxon>Bacteria</taxon>
        <taxon>Bacillati</taxon>
        <taxon>Bacillota</taxon>
        <taxon>Bacilli</taxon>
        <taxon>Bacillales</taxon>
        <taxon>Staphylococcaceae</taxon>
        <taxon>Staphylococcus</taxon>
    </lineage>
</organism>
<dbReference type="Proteomes" id="UP000242470">
    <property type="component" value="Unassembled WGS sequence"/>
</dbReference>
<evidence type="ECO:0000256" key="1">
    <source>
        <dbReference type="ARBA" id="ARBA00007378"/>
    </source>
</evidence>
<dbReference type="GO" id="GO:0006979">
    <property type="term" value="P:response to oxidative stress"/>
    <property type="evidence" value="ECO:0007669"/>
    <property type="project" value="InterPro"/>
</dbReference>
<evidence type="ECO:0000313" key="2">
    <source>
        <dbReference type="EMBL" id="MDN4533900.1"/>
    </source>
</evidence>
<dbReference type="InterPro" id="IPR015946">
    <property type="entry name" value="KH_dom-like_a/b"/>
</dbReference>
<reference evidence="3 4" key="1">
    <citation type="submission" date="2017-08" db="EMBL/GenBank/DDBJ databases">
        <title>Draft genome sequences of 64 type strains of genus Staph aureus.</title>
        <authorList>
            <person name="Cole K."/>
            <person name="Golubchik T."/>
            <person name="Russell J."/>
            <person name="Foster D."/>
            <person name="Llewelyn M."/>
            <person name="Wilson D."/>
            <person name="Crook D."/>
            <person name="Paul J."/>
        </authorList>
    </citation>
    <scope>NUCLEOTIDE SEQUENCE [LARGE SCALE GENOMIC DNA]</scope>
    <source>
        <strain evidence="3 4">NCTC 12101</strain>
    </source>
</reference>
<dbReference type="SUPFAM" id="SSF82784">
    <property type="entry name" value="OsmC-like"/>
    <property type="match status" value="1"/>
</dbReference>
<dbReference type="InterPro" id="IPR003718">
    <property type="entry name" value="OsmC/Ohr_fam"/>
</dbReference>
<dbReference type="RefSeq" id="WP_059106377.1">
    <property type="nucleotide sequence ID" value="NZ_AP024589.1"/>
</dbReference>
<evidence type="ECO:0000313" key="4">
    <source>
        <dbReference type="Proteomes" id="UP000242470"/>
    </source>
</evidence>
<evidence type="ECO:0000313" key="3">
    <source>
        <dbReference type="EMBL" id="PNZ67708.1"/>
    </source>
</evidence>
<dbReference type="Pfam" id="PF02566">
    <property type="entry name" value="OsmC"/>
    <property type="match status" value="1"/>
</dbReference>
<comment type="similarity">
    <text evidence="1">Belongs to the OsmC/Ohr family.</text>
</comment>
<comment type="caution">
    <text evidence="3">The sequence shown here is derived from an EMBL/GenBank/DDBJ whole genome shotgun (WGS) entry which is preliminary data.</text>
</comment>
<name>A0AAP8PPI1_9STAP</name>
<dbReference type="Proteomes" id="UP001171687">
    <property type="component" value="Unassembled WGS sequence"/>
</dbReference>
<proteinExistence type="inferred from homology"/>
<dbReference type="EMBL" id="PPQW01000024">
    <property type="protein sequence ID" value="PNZ67708.1"/>
    <property type="molecule type" value="Genomic_DNA"/>
</dbReference>
<dbReference type="EMBL" id="JAUHQC010000013">
    <property type="protein sequence ID" value="MDN4533900.1"/>
    <property type="molecule type" value="Genomic_DNA"/>
</dbReference>
<accession>A0AAP8PPI1</accession>
<reference evidence="2" key="2">
    <citation type="submission" date="2023-07" db="EMBL/GenBank/DDBJ databases">
        <title>Evaluation of the beneficial properties of pineapple isolates.</title>
        <authorList>
            <person name="Adefiranye O."/>
        </authorList>
    </citation>
    <scope>NUCLEOTIDE SEQUENCE</scope>
    <source>
        <strain evidence="2">PAPLE_T1</strain>
    </source>
</reference>